<feature type="region of interest" description="Disordered" evidence="1">
    <location>
        <begin position="1"/>
        <end position="20"/>
    </location>
</feature>
<protein>
    <submittedName>
        <fullName evidence="2">(Atlantic silverside) hypothetical protein</fullName>
    </submittedName>
</protein>
<feature type="region of interest" description="Disordered" evidence="1">
    <location>
        <begin position="41"/>
        <end position="76"/>
    </location>
</feature>
<sequence>MKKHLSADLDLAPSLSESLTPDVSARAAIRSTASLLSTDSLRRPRAAGLLPPPDGGSLSPITGLEKVGKKLKKTSL</sequence>
<proteinExistence type="predicted"/>
<keyword evidence="3" id="KW-1185">Reference proteome</keyword>
<dbReference type="Proteomes" id="UP000677803">
    <property type="component" value="Unassembled WGS sequence"/>
</dbReference>
<organism evidence="2 3">
    <name type="scientific">Menidia menidia</name>
    <name type="common">Atlantic silverside</name>
    <dbReference type="NCBI Taxonomy" id="238744"/>
    <lineage>
        <taxon>Eukaryota</taxon>
        <taxon>Metazoa</taxon>
        <taxon>Chordata</taxon>
        <taxon>Craniata</taxon>
        <taxon>Vertebrata</taxon>
        <taxon>Euteleostomi</taxon>
        <taxon>Actinopterygii</taxon>
        <taxon>Neopterygii</taxon>
        <taxon>Teleostei</taxon>
        <taxon>Neoteleostei</taxon>
        <taxon>Acanthomorphata</taxon>
        <taxon>Ovalentaria</taxon>
        <taxon>Atherinomorphae</taxon>
        <taxon>Atheriniformes</taxon>
        <taxon>Atherinopsidae</taxon>
        <taxon>Menidiinae</taxon>
        <taxon>Menidia</taxon>
    </lineage>
</organism>
<dbReference type="EMBL" id="CAJRST010014446">
    <property type="protein sequence ID" value="CAG5929150.1"/>
    <property type="molecule type" value="Genomic_DNA"/>
</dbReference>
<accession>A0A8S4B9F4</accession>
<evidence type="ECO:0000313" key="2">
    <source>
        <dbReference type="EMBL" id="CAG5929150.1"/>
    </source>
</evidence>
<feature type="compositionally biased region" description="Low complexity" evidence="1">
    <location>
        <begin position="8"/>
        <end position="19"/>
    </location>
</feature>
<evidence type="ECO:0000313" key="3">
    <source>
        <dbReference type="Proteomes" id="UP000677803"/>
    </source>
</evidence>
<name>A0A8S4B9F4_9TELE</name>
<dbReference type="AlphaFoldDB" id="A0A8S4B9F4"/>
<reference evidence="2" key="1">
    <citation type="submission" date="2021-05" db="EMBL/GenBank/DDBJ databases">
        <authorList>
            <person name="Tigano A."/>
        </authorList>
    </citation>
    <scope>NUCLEOTIDE SEQUENCE</scope>
</reference>
<evidence type="ECO:0000256" key="1">
    <source>
        <dbReference type="SAM" id="MobiDB-lite"/>
    </source>
</evidence>
<gene>
    <name evidence="2" type="ORF">MMEN_LOCUS12798</name>
</gene>
<comment type="caution">
    <text evidence="2">The sequence shown here is derived from an EMBL/GenBank/DDBJ whole genome shotgun (WGS) entry which is preliminary data.</text>
</comment>